<sequence length="137" mass="16243">MFSFRGDAHKVYLRLKKVSDKDQPFKQMKELTEIGEIQEFYQSIDSCTLKKIYYRMIKEKNGSGIIPILVSAVPWLFFLFSQQLQQFLFNKGSLLWIVFVVIYIITLTISVILHFHEKSWAAVHIEIIQDILKERKK</sequence>
<gene>
    <name evidence="2" type="ORF">F9802_13550</name>
</gene>
<dbReference type="RefSeq" id="WP_152152843.1">
    <property type="nucleotide sequence ID" value="NZ_WEIO01000008.1"/>
</dbReference>
<reference evidence="2 3" key="1">
    <citation type="submission" date="2019-10" db="EMBL/GenBank/DDBJ databases">
        <title>Bacillus aerolatum sp. nov., isolated from bioaerosol of sport playgrounds.</title>
        <authorList>
            <person name="Chen P."/>
            <person name="Zhang G."/>
        </authorList>
    </citation>
    <scope>NUCLEOTIDE SEQUENCE [LARGE SCALE GENOMIC DNA]</scope>
    <source>
        <strain evidence="2 3">CX253</strain>
    </source>
</reference>
<evidence type="ECO:0000313" key="2">
    <source>
        <dbReference type="EMBL" id="KAB7705561.1"/>
    </source>
</evidence>
<proteinExistence type="predicted"/>
<dbReference type="AlphaFoldDB" id="A0A6I1FDG6"/>
<evidence type="ECO:0000313" key="3">
    <source>
        <dbReference type="Proteomes" id="UP000429595"/>
    </source>
</evidence>
<dbReference type="Proteomes" id="UP000429595">
    <property type="component" value="Unassembled WGS sequence"/>
</dbReference>
<name>A0A6I1FDG6_9BACI</name>
<protein>
    <submittedName>
        <fullName evidence="2">Uncharacterized protein</fullName>
    </submittedName>
</protein>
<keyword evidence="1" id="KW-1133">Transmembrane helix</keyword>
<organism evidence="2 3">
    <name type="scientific">Bacillus aerolatus</name>
    <dbReference type="NCBI Taxonomy" id="2653354"/>
    <lineage>
        <taxon>Bacteria</taxon>
        <taxon>Bacillati</taxon>
        <taxon>Bacillota</taxon>
        <taxon>Bacilli</taxon>
        <taxon>Bacillales</taxon>
        <taxon>Bacillaceae</taxon>
        <taxon>Bacillus</taxon>
    </lineage>
</organism>
<keyword evidence="1" id="KW-0472">Membrane</keyword>
<comment type="caution">
    <text evidence="2">The sequence shown here is derived from an EMBL/GenBank/DDBJ whole genome shotgun (WGS) entry which is preliminary data.</text>
</comment>
<keyword evidence="3" id="KW-1185">Reference proteome</keyword>
<evidence type="ECO:0000256" key="1">
    <source>
        <dbReference type="SAM" id="Phobius"/>
    </source>
</evidence>
<dbReference type="EMBL" id="WEIO01000008">
    <property type="protein sequence ID" value="KAB7705561.1"/>
    <property type="molecule type" value="Genomic_DNA"/>
</dbReference>
<feature type="transmembrane region" description="Helical" evidence="1">
    <location>
        <begin position="93"/>
        <end position="115"/>
    </location>
</feature>
<keyword evidence="1" id="KW-0812">Transmembrane</keyword>
<feature type="transmembrane region" description="Helical" evidence="1">
    <location>
        <begin position="64"/>
        <end position="81"/>
    </location>
</feature>
<accession>A0A6I1FDG6</accession>